<feature type="region of interest" description="Disordered" evidence="2">
    <location>
        <begin position="1"/>
        <end position="26"/>
    </location>
</feature>
<name>A0A1B1EUF1_9GLOM</name>
<accession>A0A1B1EUF1</accession>
<protein>
    <submittedName>
        <fullName evidence="4">MATA-HMG</fullName>
    </submittedName>
</protein>
<gene>
    <name evidence="4" type="primary">HMG140</name>
    <name evidence="5" type="ORF">RhiirA1_520868</name>
</gene>
<dbReference type="GO" id="GO:0005634">
    <property type="term" value="C:nucleus"/>
    <property type="evidence" value="ECO:0007669"/>
    <property type="project" value="UniProtKB-UniRule"/>
</dbReference>
<evidence type="ECO:0000313" key="6">
    <source>
        <dbReference type="Proteomes" id="UP000232688"/>
    </source>
</evidence>
<feature type="DNA-binding region" description="HMG box" evidence="1">
    <location>
        <begin position="67"/>
        <end position="138"/>
    </location>
</feature>
<dbReference type="PROSITE" id="PS50118">
    <property type="entry name" value="HMG_BOX_2"/>
    <property type="match status" value="1"/>
</dbReference>
<feature type="domain" description="HMG box" evidence="3">
    <location>
        <begin position="67"/>
        <end position="138"/>
    </location>
</feature>
<sequence>MGKFNQRNKSSAHKRNNKKFAPDPCKSDEDIVKDSIHLFYLDIDELLTNPNTTRRYKKMLRTGIGNPPRPQNAFMLYRRNQMAGPLFINRAPEDKKAKFISGEIAGFWNNETKEVMKTFYALQRMAKKKHGQIYENYKFIRNFKNQLKIRKTETYEESSVSSRSSSTETFPESSPNEVIASPNSTNYVSQSSTESFEFDSIISSICDNIQDYDIIYDSFGQPYLFNTKTDQICFLPNINFDNYQTNEMMLNTSQQPCIIQQPELANIPQSYNELANTIQQPELANIPQQSYNELANTIQQPELANIPQQSYNELANTIQQPELPTIPQQSYNGPEFIQQPELVNIPQQSYNELANIIQQPELATIFQQSYNGPEFIQQPKLANIPQQSYNELANTIQQPELATIFQQSYNGPEFIQQPKLANIPQQSYNELANTIQQPELATIFQQSYNGPEFIQQPKLANIPQQSYNELANTIQQPELPTIFQQERIYDYRPDFNLSQQILYNMLFEQSPPKQDGYFPGCSYKKST</sequence>
<proteinExistence type="predicted"/>
<feature type="compositionally biased region" description="Low complexity" evidence="2">
    <location>
        <begin position="157"/>
        <end position="174"/>
    </location>
</feature>
<dbReference type="Gene3D" id="1.10.30.10">
    <property type="entry name" value="High mobility group box domain"/>
    <property type="match status" value="1"/>
</dbReference>
<reference evidence="5 6" key="3">
    <citation type="submission" date="2017-10" db="EMBL/GenBank/DDBJ databases">
        <title>Genome analyses suggest a sexual origin of heterokaryosis in a supposedly ancient asexual fungus.</title>
        <authorList>
            <person name="Corradi N."/>
            <person name="Sedzielewska K."/>
            <person name="Noel J."/>
            <person name="Charron P."/>
            <person name="Farinelli L."/>
            <person name="Marton T."/>
            <person name="Kruger M."/>
            <person name="Pelin A."/>
            <person name="Brachmann A."/>
            <person name="Corradi N."/>
        </authorList>
    </citation>
    <scope>NUCLEOTIDE SEQUENCE [LARGE SCALE GENOMIC DNA]</scope>
    <source>
        <strain evidence="5 6">A1</strain>
    </source>
</reference>
<dbReference type="EMBL" id="KT212613">
    <property type="protein sequence ID" value="ANQ32445.1"/>
    <property type="molecule type" value="Genomic_DNA"/>
</dbReference>
<evidence type="ECO:0000256" key="2">
    <source>
        <dbReference type="SAM" id="MobiDB-lite"/>
    </source>
</evidence>
<dbReference type="VEuPathDB" id="FungiDB:RhiirFUN_008556"/>
<dbReference type="EMBL" id="LLXH01000080">
    <property type="protein sequence ID" value="PKC73638.1"/>
    <property type="molecule type" value="Genomic_DNA"/>
</dbReference>
<reference evidence="5 6" key="2">
    <citation type="submission" date="2017-10" db="EMBL/GenBank/DDBJ databases">
        <title>Extensive intraspecific genome diversity in a model arbuscular mycorrhizal fungus.</title>
        <authorList>
            <person name="Chen E.C.H."/>
            <person name="Morin E."/>
            <person name="Baudet D."/>
            <person name="Noel J."/>
            <person name="Ndikumana S."/>
            <person name="Charron P."/>
            <person name="St-Onge C."/>
            <person name="Giorgi J."/>
            <person name="Grigoriev I.V."/>
            <person name="Roux C."/>
            <person name="Martin F.M."/>
            <person name="Corradi N."/>
        </authorList>
    </citation>
    <scope>NUCLEOTIDE SEQUENCE [LARGE SCALE GENOMIC DNA]</scope>
    <source>
        <strain evidence="5 6">A1</strain>
    </source>
</reference>
<dbReference type="VEuPathDB" id="FungiDB:FUN_008190"/>
<dbReference type="Pfam" id="PF00505">
    <property type="entry name" value="HMG_box"/>
    <property type="match status" value="1"/>
</dbReference>
<dbReference type="VEuPathDB" id="FungiDB:RhiirA1_520868"/>
<dbReference type="InterPro" id="IPR009071">
    <property type="entry name" value="HMG_box_dom"/>
</dbReference>
<dbReference type="GO" id="GO:0003677">
    <property type="term" value="F:DNA binding"/>
    <property type="evidence" value="ECO:0007669"/>
    <property type="project" value="UniProtKB-UniRule"/>
</dbReference>
<reference evidence="4" key="1">
    <citation type="submission" date="2015-06" db="EMBL/GenBank/DDBJ databases">
        <title>Evolution and Diversity of Sexually-Related Genes in an Arbuscular Mycorrhizal Fungi.</title>
        <authorList>
            <person name="Charron P."/>
            <person name="Marton T."/>
            <person name="Corradi N."/>
        </authorList>
    </citation>
    <scope>NUCLEOTIDE SEQUENCE</scope>
    <source>
        <strain evidence="4">A1</strain>
    </source>
</reference>
<dbReference type="Proteomes" id="UP000232688">
    <property type="component" value="Unassembled WGS sequence"/>
</dbReference>
<feature type="region of interest" description="Disordered" evidence="2">
    <location>
        <begin position="156"/>
        <end position="185"/>
    </location>
</feature>
<dbReference type="SUPFAM" id="SSF47095">
    <property type="entry name" value="HMG-box"/>
    <property type="match status" value="1"/>
</dbReference>
<evidence type="ECO:0000313" key="4">
    <source>
        <dbReference type="EMBL" id="ANQ32445.1"/>
    </source>
</evidence>
<evidence type="ECO:0000259" key="3">
    <source>
        <dbReference type="PROSITE" id="PS50118"/>
    </source>
</evidence>
<evidence type="ECO:0000313" key="5">
    <source>
        <dbReference type="EMBL" id="PKC73638.1"/>
    </source>
</evidence>
<keyword evidence="1" id="KW-0238">DNA-binding</keyword>
<keyword evidence="1" id="KW-0539">Nucleus</keyword>
<dbReference type="InterPro" id="IPR036910">
    <property type="entry name" value="HMG_box_dom_sf"/>
</dbReference>
<organism evidence="4">
    <name type="scientific">Rhizophagus irregularis</name>
    <dbReference type="NCBI Taxonomy" id="588596"/>
    <lineage>
        <taxon>Eukaryota</taxon>
        <taxon>Fungi</taxon>
        <taxon>Fungi incertae sedis</taxon>
        <taxon>Mucoromycota</taxon>
        <taxon>Glomeromycotina</taxon>
        <taxon>Glomeromycetes</taxon>
        <taxon>Glomerales</taxon>
        <taxon>Glomeraceae</taxon>
        <taxon>Rhizophagus</taxon>
    </lineage>
</organism>
<dbReference type="AlphaFoldDB" id="A0A1B1EUF1"/>
<evidence type="ECO:0000256" key="1">
    <source>
        <dbReference type="PROSITE-ProRule" id="PRU00267"/>
    </source>
</evidence>